<keyword evidence="4" id="KW-0479">Metal-binding</keyword>
<keyword evidence="3 6" id="KW-0561">Oxygen transport</keyword>
<dbReference type="EMBL" id="JARQZJ010000073">
    <property type="protein sequence ID" value="KAK9882202.1"/>
    <property type="molecule type" value="Genomic_DNA"/>
</dbReference>
<sequence>MGLLWSILGYEDESQIDPVTGLSIREKKLIRSTKEPLMKNVCETGAAILHEFFVRHPSYQDFFPFKGVPLSGIKTNKKFLAHCNSVMYAISSWIDSLDDPELLIAMLKKLGSNHARHKLPQQSFWDLREVILDCIKPLFPEETRNAFKKFLDLAINESLSGDS</sequence>
<organism evidence="8 9">
    <name type="scientific">Henosepilachna vigintioctopunctata</name>
    <dbReference type="NCBI Taxonomy" id="420089"/>
    <lineage>
        <taxon>Eukaryota</taxon>
        <taxon>Metazoa</taxon>
        <taxon>Ecdysozoa</taxon>
        <taxon>Arthropoda</taxon>
        <taxon>Hexapoda</taxon>
        <taxon>Insecta</taxon>
        <taxon>Pterygota</taxon>
        <taxon>Neoptera</taxon>
        <taxon>Endopterygota</taxon>
        <taxon>Coleoptera</taxon>
        <taxon>Polyphaga</taxon>
        <taxon>Cucujiformia</taxon>
        <taxon>Coccinelloidea</taxon>
        <taxon>Coccinellidae</taxon>
        <taxon>Epilachninae</taxon>
        <taxon>Epilachnini</taxon>
        <taxon>Henosepilachna</taxon>
    </lineage>
</organism>
<name>A0AAW1UNV3_9CUCU</name>
<evidence type="ECO:0000259" key="7">
    <source>
        <dbReference type="PROSITE" id="PS01033"/>
    </source>
</evidence>
<reference evidence="8 9" key="1">
    <citation type="submission" date="2023-03" db="EMBL/GenBank/DDBJ databases">
        <title>Genome insight into feeding habits of ladybird beetles.</title>
        <authorList>
            <person name="Li H.-S."/>
            <person name="Huang Y.-H."/>
            <person name="Pang H."/>
        </authorList>
    </citation>
    <scope>NUCLEOTIDE SEQUENCE [LARGE SCALE GENOMIC DNA]</scope>
    <source>
        <strain evidence="8">SYSU_2023b</strain>
        <tissue evidence="8">Whole body</tissue>
    </source>
</reference>
<dbReference type="CDD" id="cd01040">
    <property type="entry name" value="Mb-like"/>
    <property type="match status" value="1"/>
</dbReference>
<evidence type="ECO:0000256" key="3">
    <source>
        <dbReference type="ARBA" id="ARBA00022621"/>
    </source>
</evidence>
<evidence type="ECO:0000256" key="4">
    <source>
        <dbReference type="ARBA" id="ARBA00022723"/>
    </source>
</evidence>
<dbReference type="InterPro" id="IPR009050">
    <property type="entry name" value="Globin-like_sf"/>
</dbReference>
<dbReference type="InterPro" id="IPR044399">
    <property type="entry name" value="Mb-like_M"/>
</dbReference>
<dbReference type="Proteomes" id="UP001431783">
    <property type="component" value="Unassembled WGS sequence"/>
</dbReference>
<evidence type="ECO:0000256" key="1">
    <source>
        <dbReference type="ARBA" id="ARBA00022448"/>
    </source>
</evidence>
<evidence type="ECO:0000256" key="5">
    <source>
        <dbReference type="ARBA" id="ARBA00023004"/>
    </source>
</evidence>
<dbReference type="PROSITE" id="PS01033">
    <property type="entry name" value="GLOBIN"/>
    <property type="match status" value="1"/>
</dbReference>
<dbReference type="Pfam" id="PF00042">
    <property type="entry name" value="Globin"/>
    <property type="match status" value="1"/>
</dbReference>
<keyword evidence="1 6" id="KW-0813">Transport</keyword>
<dbReference type="Gene3D" id="1.10.490.10">
    <property type="entry name" value="Globins"/>
    <property type="match status" value="1"/>
</dbReference>
<comment type="similarity">
    <text evidence="6">Belongs to the globin family.</text>
</comment>
<gene>
    <name evidence="8" type="ORF">WA026_019714</name>
</gene>
<dbReference type="GO" id="GO:0019825">
    <property type="term" value="F:oxygen binding"/>
    <property type="evidence" value="ECO:0007669"/>
    <property type="project" value="InterPro"/>
</dbReference>
<evidence type="ECO:0000313" key="9">
    <source>
        <dbReference type="Proteomes" id="UP001431783"/>
    </source>
</evidence>
<dbReference type="GO" id="GO:0046872">
    <property type="term" value="F:metal ion binding"/>
    <property type="evidence" value="ECO:0007669"/>
    <property type="project" value="UniProtKB-KW"/>
</dbReference>
<dbReference type="GO" id="GO:0005344">
    <property type="term" value="F:oxygen carrier activity"/>
    <property type="evidence" value="ECO:0007669"/>
    <property type="project" value="UniProtKB-KW"/>
</dbReference>
<comment type="caution">
    <text evidence="8">The sequence shown here is derived from an EMBL/GenBank/DDBJ whole genome shotgun (WGS) entry which is preliminary data.</text>
</comment>
<dbReference type="AlphaFoldDB" id="A0AAW1UNV3"/>
<keyword evidence="5" id="KW-0408">Iron</keyword>
<dbReference type="InterPro" id="IPR012292">
    <property type="entry name" value="Globin/Proto"/>
</dbReference>
<keyword evidence="2 6" id="KW-0349">Heme</keyword>
<proteinExistence type="inferred from homology"/>
<dbReference type="PANTHER" id="PTHR47217:SF1">
    <property type="entry name" value="GLOBIN-LIKE PROTEIN"/>
    <property type="match status" value="1"/>
</dbReference>
<dbReference type="SUPFAM" id="SSF46458">
    <property type="entry name" value="Globin-like"/>
    <property type="match status" value="1"/>
</dbReference>
<evidence type="ECO:0000313" key="8">
    <source>
        <dbReference type="EMBL" id="KAK9882202.1"/>
    </source>
</evidence>
<accession>A0AAW1UNV3</accession>
<feature type="domain" description="Globin" evidence="7">
    <location>
        <begin position="21"/>
        <end position="163"/>
    </location>
</feature>
<dbReference type="GO" id="GO:0020037">
    <property type="term" value="F:heme binding"/>
    <property type="evidence" value="ECO:0007669"/>
    <property type="project" value="InterPro"/>
</dbReference>
<dbReference type="InterPro" id="IPR000971">
    <property type="entry name" value="Globin"/>
</dbReference>
<protein>
    <recommendedName>
        <fullName evidence="7">Globin domain-containing protein</fullName>
    </recommendedName>
</protein>
<evidence type="ECO:0000256" key="2">
    <source>
        <dbReference type="ARBA" id="ARBA00022617"/>
    </source>
</evidence>
<dbReference type="PANTHER" id="PTHR47217">
    <property type="entry name" value="GLOBIN-LIKE PROTEIN"/>
    <property type="match status" value="1"/>
</dbReference>
<evidence type="ECO:0000256" key="6">
    <source>
        <dbReference type="RuleBase" id="RU000356"/>
    </source>
</evidence>
<keyword evidence="9" id="KW-1185">Reference proteome</keyword>